<dbReference type="AlphaFoldDB" id="A6ISG2"/>
<evidence type="ECO:0000313" key="2">
    <source>
        <dbReference type="Proteomes" id="UP000234681"/>
    </source>
</evidence>
<protein>
    <submittedName>
        <fullName evidence="1">RCG30626</fullName>
    </submittedName>
</protein>
<organism evidence="1 2">
    <name type="scientific">Rattus norvegicus</name>
    <name type="common">Rat</name>
    <dbReference type="NCBI Taxonomy" id="10116"/>
    <lineage>
        <taxon>Eukaryota</taxon>
        <taxon>Metazoa</taxon>
        <taxon>Chordata</taxon>
        <taxon>Craniata</taxon>
        <taxon>Vertebrata</taxon>
        <taxon>Euteleostomi</taxon>
        <taxon>Mammalia</taxon>
        <taxon>Eutheria</taxon>
        <taxon>Euarchontoglires</taxon>
        <taxon>Glires</taxon>
        <taxon>Rodentia</taxon>
        <taxon>Myomorpha</taxon>
        <taxon>Muroidea</taxon>
        <taxon>Muridae</taxon>
        <taxon>Murinae</taxon>
        <taxon>Rattus</taxon>
    </lineage>
</organism>
<sequence length="52" mass="5791">MLTCSELQPPMGILLYWPCLCQGTTYGFISAARRATFTPSGHFRAREEKGPV</sequence>
<dbReference type="Proteomes" id="UP000234681">
    <property type="component" value="Chromosome 5"/>
</dbReference>
<dbReference type="EMBL" id="CH473968">
    <property type="protein sequence ID" value="EDL80513.1"/>
    <property type="molecule type" value="Genomic_DNA"/>
</dbReference>
<feature type="non-terminal residue" evidence="1">
    <location>
        <position position="52"/>
    </location>
</feature>
<gene>
    <name evidence="1" type="ORF">rCG_30626</name>
</gene>
<accession>A6ISG2</accession>
<evidence type="ECO:0000313" key="1">
    <source>
        <dbReference type="EMBL" id="EDL80513.1"/>
    </source>
</evidence>
<name>A6ISG2_RAT</name>
<reference evidence="2" key="1">
    <citation type="submission" date="2005-09" db="EMBL/GenBank/DDBJ databases">
        <authorList>
            <person name="Mural R.J."/>
            <person name="Li P.W."/>
            <person name="Adams M.D."/>
            <person name="Amanatides P.G."/>
            <person name="Baden-Tillson H."/>
            <person name="Barnstead M."/>
            <person name="Chin S.H."/>
            <person name="Dew I."/>
            <person name="Evans C.A."/>
            <person name="Ferriera S."/>
            <person name="Flanigan M."/>
            <person name="Fosler C."/>
            <person name="Glodek A."/>
            <person name="Gu Z."/>
            <person name="Holt R.A."/>
            <person name="Jennings D."/>
            <person name="Kraft C.L."/>
            <person name="Lu F."/>
            <person name="Nguyen T."/>
            <person name="Nusskern D.R."/>
            <person name="Pfannkoch C.M."/>
            <person name="Sitter C."/>
            <person name="Sutton G.G."/>
            <person name="Venter J.C."/>
            <person name="Wang Z."/>
            <person name="Woodage T."/>
            <person name="Zheng X.H."/>
            <person name="Zhong F."/>
        </authorList>
    </citation>
    <scope>NUCLEOTIDE SEQUENCE [LARGE SCALE GENOMIC DNA]</scope>
    <source>
        <strain>BN</strain>
        <strain evidence="2">Sprague-Dawley</strain>
    </source>
</reference>
<proteinExistence type="predicted"/>